<feature type="domain" description="Dynein regulatory complex protein 1 C-terminal" evidence="6">
    <location>
        <begin position="280"/>
        <end position="319"/>
    </location>
</feature>
<keyword evidence="5" id="KW-0175">Coiled coil</keyword>
<feature type="non-terminal residue" evidence="7">
    <location>
        <position position="374"/>
    </location>
</feature>
<keyword evidence="4" id="KW-0966">Cell projection</keyword>
<dbReference type="AlphaFoldDB" id="A0A8S3YEE6"/>
<dbReference type="PANTHER" id="PTHR21625">
    <property type="entry name" value="NYD-SP28 PROTEIN"/>
    <property type="match status" value="1"/>
</dbReference>
<dbReference type="InterPro" id="IPR029440">
    <property type="entry name" value="DRC1_C"/>
</dbReference>
<dbReference type="OrthoDB" id="7760980at2759"/>
<sequence length="374" mass="43848">LHNERLDMISREYCQQLEMICEEFDLERAMLKEHHHTEMNNIDDILYAMDAMHQADESEALAEYEMMEVEIKNKSLEGKQALRLKLGTKIEELWQQFRQMLHNCNEINEDRRTAFDIIKQKDDKRSKEIDINNRKLARLEKQIRQLRAKLRARTRGYDKGEGSAKDDDEDEAFNRAERMRLAKDFHQTKEEINQVRLHASEKLVRLIIDSSKAVKELRKQIDKAVSVLKLAEICRKLETEEEKLVPFYVSSLGEQKNLKNVAVEPSSRLLAEAMQDCYGLENFWKRYNKVLLDKLSLDKEKDSLTAENQQLRRLLKQYMDSISVNEQVMNQNNPLLVVKNGLTSCKMPEMCTCLRQAPPKTVIEAAHVARQLLN</sequence>
<dbReference type="GO" id="GO:0003352">
    <property type="term" value="P:regulation of cilium movement"/>
    <property type="evidence" value="ECO:0007669"/>
    <property type="project" value="TreeGrafter"/>
</dbReference>
<proteinExistence type="predicted"/>
<dbReference type="GO" id="GO:0060285">
    <property type="term" value="P:cilium-dependent cell motility"/>
    <property type="evidence" value="ECO:0007669"/>
    <property type="project" value="TreeGrafter"/>
</dbReference>
<gene>
    <name evidence="7" type="ORF">CUNI_LOCUS432</name>
</gene>
<evidence type="ECO:0000313" key="7">
    <source>
        <dbReference type="EMBL" id="CAG5114874.1"/>
    </source>
</evidence>
<evidence type="ECO:0000256" key="4">
    <source>
        <dbReference type="ARBA" id="ARBA00023273"/>
    </source>
</evidence>
<comment type="subcellular location">
    <subcellularLocation>
        <location evidence="1">Cytoplasm</location>
        <location evidence="1">Cytoskeleton</location>
        <location evidence="1">Flagellum axoneme</location>
    </subcellularLocation>
</comment>
<evidence type="ECO:0000256" key="2">
    <source>
        <dbReference type="ARBA" id="ARBA00022846"/>
    </source>
</evidence>
<evidence type="ECO:0000313" key="8">
    <source>
        <dbReference type="Proteomes" id="UP000678393"/>
    </source>
</evidence>
<keyword evidence="8" id="KW-1185">Reference proteome</keyword>
<dbReference type="PANTHER" id="PTHR21625:SF0">
    <property type="entry name" value="DYNEIN REGULATORY COMPLEX SUBUNIT 2"/>
    <property type="match status" value="1"/>
</dbReference>
<evidence type="ECO:0000256" key="1">
    <source>
        <dbReference type="ARBA" id="ARBA00004611"/>
    </source>
</evidence>
<dbReference type="Proteomes" id="UP000678393">
    <property type="component" value="Unassembled WGS sequence"/>
</dbReference>
<name>A0A8S3YEE6_9EUPU</name>
<accession>A0A8S3YEE6</accession>
<keyword evidence="3" id="KW-0969">Cilium</keyword>
<dbReference type="Pfam" id="PF14775">
    <property type="entry name" value="NYD-SP28_assoc"/>
    <property type="match status" value="1"/>
</dbReference>
<feature type="coiled-coil region" evidence="5">
    <location>
        <begin position="294"/>
        <end position="321"/>
    </location>
</feature>
<dbReference type="InterPro" id="IPR039750">
    <property type="entry name" value="DRC1/DRC2"/>
</dbReference>
<organism evidence="7 8">
    <name type="scientific">Candidula unifasciata</name>
    <dbReference type="NCBI Taxonomy" id="100452"/>
    <lineage>
        <taxon>Eukaryota</taxon>
        <taxon>Metazoa</taxon>
        <taxon>Spiralia</taxon>
        <taxon>Lophotrochozoa</taxon>
        <taxon>Mollusca</taxon>
        <taxon>Gastropoda</taxon>
        <taxon>Heterobranchia</taxon>
        <taxon>Euthyneura</taxon>
        <taxon>Panpulmonata</taxon>
        <taxon>Eupulmonata</taxon>
        <taxon>Stylommatophora</taxon>
        <taxon>Helicina</taxon>
        <taxon>Helicoidea</taxon>
        <taxon>Geomitridae</taxon>
        <taxon>Candidula</taxon>
    </lineage>
</organism>
<protein>
    <recommendedName>
        <fullName evidence="6">Dynein regulatory complex protein 1 C-terminal domain-containing protein</fullName>
    </recommendedName>
</protein>
<comment type="caution">
    <text evidence="7">The sequence shown here is derived from an EMBL/GenBank/DDBJ whole genome shotgun (WGS) entry which is preliminary data.</text>
</comment>
<dbReference type="GO" id="GO:0005858">
    <property type="term" value="C:axonemal dynein complex"/>
    <property type="evidence" value="ECO:0007669"/>
    <property type="project" value="InterPro"/>
</dbReference>
<dbReference type="GO" id="GO:0070286">
    <property type="term" value="P:axonemal dynein complex assembly"/>
    <property type="evidence" value="ECO:0007669"/>
    <property type="project" value="InterPro"/>
</dbReference>
<keyword evidence="2" id="KW-0282">Flagellum</keyword>
<feature type="coiled-coil region" evidence="5">
    <location>
        <begin position="129"/>
        <end position="156"/>
    </location>
</feature>
<evidence type="ECO:0000256" key="3">
    <source>
        <dbReference type="ARBA" id="ARBA00023069"/>
    </source>
</evidence>
<evidence type="ECO:0000256" key="5">
    <source>
        <dbReference type="SAM" id="Coils"/>
    </source>
</evidence>
<evidence type="ECO:0000259" key="6">
    <source>
        <dbReference type="Pfam" id="PF14775"/>
    </source>
</evidence>
<reference evidence="7" key="1">
    <citation type="submission" date="2021-04" db="EMBL/GenBank/DDBJ databases">
        <authorList>
            <consortium name="Molecular Ecology Group"/>
        </authorList>
    </citation>
    <scope>NUCLEOTIDE SEQUENCE</scope>
</reference>
<dbReference type="EMBL" id="CAJHNH020000048">
    <property type="protein sequence ID" value="CAG5114874.1"/>
    <property type="molecule type" value="Genomic_DNA"/>
</dbReference>